<dbReference type="PANTHER" id="PTHR32347">
    <property type="entry name" value="EFFLUX SYSTEM COMPONENT YKNX-RELATED"/>
    <property type="match status" value="1"/>
</dbReference>
<organism evidence="5 6">
    <name type="scientific">Microcystis flos-aquae TF09</name>
    <dbReference type="NCBI Taxonomy" id="2060473"/>
    <lineage>
        <taxon>Bacteria</taxon>
        <taxon>Bacillati</taxon>
        <taxon>Cyanobacteriota</taxon>
        <taxon>Cyanophyceae</taxon>
        <taxon>Oscillatoriophycideae</taxon>
        <taxon>Chroococcales</taxon>
        <taxon>Microcystaceae</taxon>
        <taxon>Microcystis</taxon>
    </lineage>
</organism>
<comment type="subcellular location">
    <subcellularLocation>
        <location evidence="1">Cell envelope</location>
    </subcellularLocation>
</comment>
<protein>
    <submittedName>
        <fullName evidence="5">Biotin/lipoyl-binding protein</fullName>
    </submittedName>
</protein>
<keyword evidence="4" id="KW-0472">Membrane</keyword>
<dbReference type="PANTHER" id="PTHR32347:SF27">
    <property type="entry name" value="RND EFFLUX PUMP MEMBRANE FUSION PROTEIN BARREL-SANDWICH DOMAIN-CONTAINING PROTEIN"/>
    <property type="match status" value="1"/>
</dbReference>
<dbReference type="Proteomes" id="UP000256873">
    <property type="component" value="Unassembled WGS sequence"/>
</dbReference>
<feature type="transmembrane region" description="Helical" evidence="4">
    <location>
        <begin position="12"/>
        <end position="34"/>
    </location>
</feature>
<sequence>MKLRFLTQSKKQWLLWLTVTIAAAMSMGVIYRFMLLKTKSGLDTSHSVPVTSGPGTVPPAISALGILEPQGEVVRLSAPAFAEGARVEQLLVKRGDKVKIGQVIATLDSRPRLTGGVQKAEAQVLVAEAKLRQVKAGAKQGEIEAQKARIKNLQAELEGQILAQEATIERLKAELKGEKEAKKAEIERLRAEMDNAKNECNRYQLLYQDGATSSSQRDQICLADKTAVKRVIEAEVNLTEIILTRQEQINEAQANLKRTKITLAEQQAEATAILEKITEVRPVDISLAEAELKSARASLKQAQSELDLSYVKSPLTGQILEIRTWPGELIGNKGIVELGRTEQMYVSAEVYETDIYRVKLGQKAVITSQTFPGELQGTVKEIGLQIGKKDILGTDPVADIDARVVEVKVRLDPDSSQKVANLTNLQVKVVIDTSIKK</sequence>
<keyword evidence="2 3" id="KW-0175">Coiled coil</keyword>
<gene>
    <name evidence="5" type="ORF">DWQ54_07060</name>
</gene>
<evidence type="ECO:0000313" key="5">
    <source>
        <dbReference type="EMBL" id="REJ42678.1"/>
    </source>
</evidence>
<accession>A0A3E0L5B6</accession>
<dbReference type="Gene3D" id="2.40.50.100">
    <property type="match status" value="1"/>
</dbReference>
<dbReference type="AlphaFoldDB" id="A0A3E0L5B6"/>
<reference evidence="5 6" key="1">
    <citation type="submission" date="2017-10" db="EMBL/GenBank/DDBJ databases">
        <title>A large-scale comparative metagenomic study reveals the eutrophication-driven functional interactions in six Microcystis-epibionts communities.</title>
        <authorList>
            <person name="Li Q."/>
            <person name="Lin F."/>
        </authorList>
    </citation>
    <scope>NUCLEOTIDE SEQUENCE [LARGE SCALE GENOMIC DNA]</scope>
    <source>
        <strain evidence="5">TF09</strain>
    </source>
</reference>
<evidence type="ECO:0000256" key="3">
    <source>
        <dbReference type="SAM" id="Coils"/>
    </source>
</evidence>
<evidence type="ECO:0000256" key="1">
    <source>
        <dbReference type="ARBA" id="ARBA00004196"/>
    </source>
</evidence>
<dbReference type="InterPro" id="IPR050465">
    <property type="entry name" value="UPF0194_transport"/>
</dbReference>
<evidence type="ECO:0000256" key="2">
    <source>
        <dbReference type="ARBA" id="ARBA00023054"/>
    </source>
</evidence>
<dbReference type="EMBL" id="QQWC01000002">
    <property type="protein sequence ID" value="REJ42678.1"/>
    <property type="molecule type" value="Genomic_DNA"/>
</dbReference>
<dbReference type="NCBIfam" id="TIGR02971">
    <property type="entry name" value="heterocyst_DevB"/>
    <property type="match status" value="1"/>
</dbReference>
<dbReference type="SUPFAM" id="SSF111369">
    <property type="entry name" value="HlyD-like secretion proteins"/>
    <property type="match status" value="1"/>
</dbReference>
<feature type="coiled-coil region" evidence="3">
    <location>
        <begin position="136"/>
        <end position="206"/>
    </location>
</feature>
<comment type="caution">
    <text evidence="5">The sequence shown here is derived from an EMBL/GenBank/DDBJ whole genome shotgun (WGS) entry which is preliminary data.</text>
</comment>
<evidence type="ECO:0000256" key="4">
    <source>
        <dbReference type="SAM" id="Phobius"/>
    </source>
</evidence>
<dbReference type="GO" id="GO:0030313">
    <property type="term" value="C:cell envelope"/>
    <property type="evidence" value="ECO:0007669"/>
    <property type="project" value="UniProtKB-SubCell"/>
</dbReference>
<dbReference type="InterPro" id="IPR014315">
    <property type="entry name" value="ABC_heterocyst_DevB"/>
</dbReference>
<feature type="coiled-coil region" evidence="3">
    <location>
        <begin position="249"/>
        <end position="305"/>
    </location>
</feature>
<keyword evidence="4" id="KW-0812">Transmembrane</keyword>
<dbReference type="Gene3D" id="2.40.30.170">
    <property type="match status" value="1"/>
</dbReference>
<proteinExistence type="predicted"/>
<dbReference type="PRINTS" id="PR01490">
    <property type="entry name" value="RTXTOXIND"/>
</dbReference>
<name>A0A3E0L5B6_9CHRO</name>
<evidence type="ECO:0000313" key="6">
    <source>
        <dbReference type="Proteomes" id="UP000256873"/>
    </source>
</evidence>
<keyword evidence="4" id="KW-1133">Transmembrane helix</keyword>